<reference evidence="2" key="1">
    <citation type="submission" date="2013-10" db="EMBL/GenBank/DDBJ databases">
        <title>Genomic analysis of the causative agents of coccidiosis in chickens.</title>
        <authorList>
            <person name="Reid A.J."/>
            <person name="Blake D."/>
            <person name="Billington K."/>
            <person name="Browne H."/>
            <person name="Dunn M."/>
            <person name="Hung S."/>
            <person name="Kawahara F."/>
            <person name="Miranda-Saavedra D."/>
            <person name="Mourier T."/>
            <person name="Nagra H."/>
            <person name="Otto T.D."/>
            <person name="Rawlings N."/>
            <person name="Sanchez A."/>
            <person name="Sanders M."/>
            <person name="Subramaniam C."/>
            <person name="Tay Y."/>
            <person name="Dear P."/>
            <person name="Doerig C."/>
            <person name="Gruber A."/>
            <person name="Parkinson J."/>
            <person name="Shirley M."/>
            <person name="Wan K.L."/>
            <person name="Berriman M."/>
            <person name="Tomley F."/>
            <person name="Pain A."/>
        </authorList>
    </citation>
    <scope>NUCLEOTIDE SEQUENCE [LARGE SCALE GENOMIC DNA]</scope>
    <source>
        <strain evidence="2">Houghton</strain>
    </source>
</reference>
<evidence type="ECO:0000313" key="2">
    <source>
        <dbReference type="EMBL" id="CDJ46909.1"/>
    </source>
</evidence>
<protein>
    <submittedName>
        <fullName evidence="2">Uncharacterized protein</fullName>
    </submittedName>
</protein>
<feature type="region of interest" description="Disordered" evidence="1">
    <location>
        <begin position="1"/>
        <end position="47"/>
    </location>
</feature>
<evidence type="ECO:0000313" key="3">
    <source>
        <dbReference type="Proteomes" id="UP000030750"/>
    </source>
</evidence>
<accession>U6LEF6</accession>
<dbReference type="AlphaFoldDB" id="U6LEF6"/>
<dbReference type="Proteomes" id="UP000030750">
    <property type="component" value="Unassembled WGS sequence"/>
</dbReference>
<feature type="compositionally biased region" description="Basic and acidic residues" evidence="1">
    <location>
        <begin position="34"/>
        <end position="47"/>
    </location>
</feature>
<dbReference type="VEuPathDB" id="ToxoDB:EBH_0013970"/>
<keyword evidence="3" id="KW-1185">Reference proteome</keyword>
<gene>
    <name evidence="2" type="ORF">EBH_0013970</name>
</gene>
<evidence type="ECO:0000256" key="1">
    <source>
        <dbReference type="SAM" id="MobiDB-lite"/>
    </source>
</evidence>
<proteinExistence type="predicted"/>
<reference evidence="2" key="2">
    <citation type="submission" date="2013-10" db="EMBL/GenBank/DDBJ databases">
        <authorList>
            <person name="Aslett M."/>
        </authorList>
    </citation>
    <scope>NUCLEOTIDE SEQUENCE [LARGE SCALE GENOMIC DNA]</scope>
    <source>
        <strain evidence="2">Houghton</strain>
    </source>
</reference>
<dbReference type="EMBL" id="HG710532">
    <property type="protein sequence ID" value="CDJ46909.1"/>
    <property type="molecule type" value="Genomic_DNA"/>
</dbReference>
<name>U6LEF6_9EIME</name>
<sequence>MPTAAKDGKQLMLEGDTRLAAEAQQPMASPVRRMRPEKAPVEDKSPVKEEACVAGDVTEIKMNSDAAYAEVQVDGAEKSDIRLCTINIAANLKWSQRRAGHASVFLNSDWYDREAEYRRGASNSVADALSRCPYYHPKEVEILVDAANDASELCALQHCKEFSTALIALLKHNQQPVMQQLRGKQHDFKLVGKP</sequence>
<organism evidence="2 3">
    <name type="scientific">Eimeria brunetti</name>
    <dbReference type="NCBI Taxonomy" id="51314"/>
    <lineage>
        <taxon>Eukaryota</taxon>
        <taxon>Sar</taxon>
        <taxon>Alveolata</taxon>
        <taxon>Apicomplexa</taxon>
        <taxon>Conoidasida</taxon>
        <taxon>Coccidia</taxon>
        <taxon>Eucoccidiorida</taxon>
        <taxon>Eimeriorina</taxon>
        <taxon>Eimeriidae</taxon>
        <taxon>Eimeria</taxon>
    </lineage>
</organism>